<feature type="compositionally biased region" description="Basic and acidic residues" evidence="1">
    <location>
        <begin position="401"/>
        <end position="414"/>
    </location>
</feature>
<feature type="compositionally biased region" description="Basic and acidic residues" evidence="1">
    <location>
        <begin position="291"/>
        <end position="302"/>
    </location>
</feature>
<sequence length="430" mass="48208">WGGRVENHWITDSHQANTQSTAPSRTQQAQHTPADSALQFRPRKRNKNIHNCTSHLDQPESSSGSGQINAQTDSASSAQPSILTSTQESVFVSAMSKENRVTTTDSTRKKVEKGSSDAIVIPAPAKRDSGGVQVINSSMAIISTEGKWNETMMEPLSSHSAKNWSVITKSSVDNIGPNFYKTFSSTPNSESSVKIINQAIDFTEQKQRNTENRYKQPIKEVNNVTTPWVTSGHEHQPRHDFSFFKFNVTDHENSSRSDQDEIQTFPLKEIQTGRQSPTRQYLTADPSPESHLPEKPWGSDEEHMKSNIFETSEQEDRVLVKKEDNQNGEHYLKGQITDLNVGTEKTRNLGNGAVQRENVEGFVWPGVEPAGKNDREGRHFPSHDEDSFFASFERFFAEQFKAKTSSESESERIRSNGSLSGGFEDENNEQ</sequence>
<feature type="compositionally biased region" description="Polar residues" evidence="1">
    <location>
        <begin position="49"/>
        <end position="83"/>
    </location>
</feature>
<accession>A0AAW0VWU4</accession>
<feature type="compositionally biased region" description="Polar residues" evidence="1">
    <location>
        <begin position="12"/>
        <end position="33"/>
    </location>
</feature>
<evidence type="ECO:0000313" key="2">
    <source>
        <dbReference type="EMBL" id="KAK8721354.1"/>
    </source>
</evidence>
<protein>
    <submittedName>
        <fullName evidence="2">Uncharacterized protein</fullName>
    </submittedName>
</protein>
<feature type="compositionally biased region" description="Polar residues" evidence="1">
    <location>
        <begin position="272"/>
        <end position="281"/>
    </location>
</feature>
<evidence type="ECO:0000256" key="1">
    <source>
        <dbReference type="SAM" id="MobiDB-lite"/>
    </source>
</evidence>
<feature type="region of interest" description="Disordered" evidence="1">
    <location>
        <begin position="1"/>
        <end position="83"/>
    </location>
</feature>
<proteinExistence type="predicted"/>
<name>A0AAW0VWU4_CHEQU</name>
<evidence type="ECO:0000313" key="3">
    <source>
        <dbReference type="Proteomes" id="UP001445076"/>
    </source>
</evidence>
<feature type="region of interest" description="Disordered" evidence="1">
    <location>
        <begin position="266"/>
        <end position="302"/>
    </location>
</feature>
<feature type="compositionally biased region" description="Basic and acidic residues" evidence="1">
    <location>
        <begin position="1"/>
        <end position="11"/>
    </location>
</feature>
<dbReference type="EMBL" id="JARKIK010000104">
    <property type="protein sequence ID" value="KAK8721354.1"/>
    <property type="molecule type" value="Genomic_DNA"/>
</dbReference>
<feature type="non-terminal residue" evidence="2">
    <location>
        <position position="1"/>
    </location>
</feature>
<comment type="caution">
    <text evidence="2">The sequence shown here is derived from an EMBL/GenBank/DDBJ whole genome shotgun (WGS) entry which is preliminary data.</text>
</comment>
<gene>
    <name evidence="2" type="ORF">OTU49_012816</name>
</gene>
<feature type="region of interest" description="Disordered" evidence="1">
    <location>
        <begin position="401"/>
        <end position="430"/>
    </location>
</feature>
<dbReference type="Proteomes" id="UP001445076">
    <property type="component" value="Unassembled WGS sequence"/>
</dbReference>
<dbReference type="AlphaFoldDB" id="A0AAW0VWU4"/>
<organism evidence="2 3">
    <name type="scientific">Cherax quadricarinatus</name>
    <name type="common">Australian red claw crayfish</name>
    <dbReference type="NCBI Taxonomy" id="27406"/>
    <lineage>
        <taxon>Eukaryota</taxon>
        <taxon>Metazoa</taxon>
        <taxon>Ecdysozoa</taxon>
        <taxon>Arthropoda</taxon>
        <taxon>Crustacea</taxon>
        <taxon>Multicrustacea</taxon>
        <taxon>Malacostraca</taxon>
        <taxon>Eumalacostraca</taxon>
        <taxon>Eucarida</taxon>
        <taxon>Decapoda</taxon>
        <taxon>Pleocyemata</taxon>
        <taxon>Astacidea</taxon>
        <taxon>Parastacoidea</taxon>
        <taxon>Parastacidae</taxon>
        <taxon>Cherax</taxon>
    </lineage>
</organism>
<feature type="non-terminal residue" evidence="2">
    <location>
        <position position="430"/>
    </location>
</feature>
<keyword evidence="3" id="KW-1185">Reference proteome</keyword>
<reference evidence="2 3" key="1">
    <citation type="journal article" date="2024" name="BMC Genomics">
        <title>Genome assembly of redclaw crayfish (Cherax quadricarinatus) provides insights into its immune adaptation and hypoxia tolerance.</title>
        <authorList>
            <person name="Liu Z."/>
            <person name="Zheng J."/>
            <person name="Li H."/>
            <person name="Fang K."/>
            <person name="Wang S."/>
            <person name="He J."/>
            <person name="Zhou D."/>
            <person name="Weng S."/>
            <person name="Chi M."/>
            <person name="Gu Z."/>
            <person name="He J."/>
            <person name="Li F."/>
            <person name="Wang M."/>
        </authorList>
    </citation>
    <scope>NUCLEOTIDE SEQUENCE [LARGE SCALE GENOMIC DNA]</scope>
    <source>
        <strain evidence="2">ZL_2023a</strain>
    </source>
</reference>